<keyword evidence="3 18" id="KW-0121">Carboxypeptidase</keyword>
<feature type="compositionally biased region" description="Basic and acidic residues" evidence="14">
    <location>
        <begin position="157"/>
        <end position="174"/>
    </location>
</feature>
<feature type="compositionally biased region" description="Basic and acidic residues" evidence="14">
    <location>
        <begin position="132"/>
        <end position="147"/>
    </location>
</feature>
<feature type="domain" description="Glycosyl transferase family 51" evidence="17">
    <location>
        <begin position="344"/>
        <end position="514"/>
    </location>
</feature>
<evidence type="ECO:0000313" key="18">
    <source>
        <dbReference type="EMBL" id="SDF13239.1"/>
    </source>
</evidence>
<evidence type="ECO:0000259" key="17">
    <source>
        <dbReference type="Pfam" id="PF00912"/>
    </source>
</evidence>
<dbReference type="GO" id="GO:0009002">
    <property type="term" value="F:serine-type D-Ala-D-Ala carboxypeptidase activity"/>
    <property type="evidence" value="ECO:0007669"/>
    <property type="project" value="UniProtKB-EC"/>
</dbReference>
<dbReference type="GO" id="GO:0008955">
    <property type="term" value="F:peptidoglycan glycosyltransferase activity"/>
    <property type="evidence" value="ECO:0007669"/>
    <property type="project" value="UniProtKB-EC"/>
</dbReference>
<dbReference type="GO" id="GO:0008658">
    <property type="term" value="F:penicillin binding"/>
    <property type="evidence" value="ECO:0007669"/>
    <property type="project" value="InterPro"/>
</dbReference>
<dbReference type="InterPro" id="IPR012338">
    <property type="entry name" value="Beta-lactam/transpept-like"/>
</dbReference>
<keyword evidence="15" id="KW-0812">Transmembrane</keyword>
<evidence type="ECO:0000256" key="14">
    <source>
        <dbReference type="SAM" id="MobiDB-lite"/>
    </source>
</evidence>
<dbReference type="InterPro" id="IPR001460">
    <property type="entry name" value="PCN-bd_Tpept"/>
</dbReference>
<feature type="compositionally biased region" description="Low complexity" evidence="14">
    <location>
        <begin position="911"/>
        <end position="923"/>
    </location>
</feature>
<dbReference type="InterPro" id="IPR023346">
    <property type="entry name" value="Lysozyme-like_dom_sf"/>
</dbReference>
<proteinExistence type="inferred from homology"/>
<feature type="region of interest" description="Disordered" evidence="14">
    <location>
        <begin position="1"/>
        <end position="249"/>
    </location>
</feature>
<dbReference type="AlphaFoldDB" id="A0A1G7ILR4"/>
<feature type="compositionally biased region" description="Pro residues" evidence="14">
    <location>
        <begin position="924"/>
        <end position="940"/>
    </location>
</feature>
<evidence type="ECO:0000256" key="3">
    <source>
        <dbReference type="ARBA" id="ARBA00022645"/>
    </source>
</evidence>
<feature type="transmembrane region" description="Helical" evidence="15">
    <location>
        <begin position="293"/>
        <end position="319"/>
    </location>
</feature>
<organism evidence="18 19">
    <name type="scientific">Pseudonocardia oroxyli</name>
    <dbReference type="NCBI Taxonomy" id="366584"/>
    <lineage>
        <taxon>Bacteria</taxon>
        <taxon>Bacillati</taxon>
        <taxon>Actinomycetota</taxon>
        <taxon>Actinomycetes</taxon>
        <taxon>Pseudonocardiales</taxon>
        <taxon>Pseudonocardiaceae</taxon>
        <taxon>Pseudonocardia</taxon>
    </lineage>
</organism>
<evidence type="ECO:0000256" key="7">
    <source>
        <dbReference type="ARBA" id="ARBA00022801"/>
    </source>
</evidence>
<dbReference type="Proteomes" id="UP000198967">
    <property type="component" value="Unassembled WGS sequence"/>
</dbReference>
<keyword evidence="19" id="KW-1185">Reference proteome</keyword>
<keyword evidence="15" id="KW-1133">Transmembrane helix</keyword>
<feature type="region of interest" description="Disordered" evidence="14">
    <location>
        <begin position="877"/>
        <end position="985"/>
    </location>
</feature>
<reference evidence="18 19" key="1">
    <citation type="submission" date="2016-10" db="EMBL/GenBank/DDBJ databases">
        <authorList>
            <person name="de Groot N.N."/>
        </authorList>
    </citation>
    <scope>NUCLEOTIDE SEQUENCE [LARGE SCALE GENOMIC DNA]</scope>
    <source>
        <strain evidence="18 19">CGMCC 4.3143</strain>
    </source>
</reference>
<dbReference type="PANTHER" id="PTHR32282">
    <property type="entry name" value="BINDING PROTEIN TRANSPEPTIDASE, PUTATIVE-RELATED"/>
    <property type="match status" value="1"/>
</dbReference>
<evidence type="ECO:0000256" key="10">
    <source>
        <dbReference type="ARBA" id="ARBA00023268"/>
    </source>
</evidence>
<evidence type="ECO:0000256" key="2">
    <source>
        <dbReference type="ARBA" id="ARBA00007739"/>
    </source>
</evidence>
<dbReference type="STRING" id="366584.SAMN05216377_103333"/>
<protein>
    <submittedName>
        <fullName evidence="18">Membrane carboxypeptidase (Penicillin-binding protein)</fullName>
    </submittedName>
</protein>
<keyword evidence="5" id="KW-0328">Glycosyltransferase</keyword>
<comment type="catalytic activity">
    <reaction evidence="12">
        <text>Preferential cleavage: (Ac)2-L-Lys-D-Ala-|-D-Ala. Also transpeptidation of peptidyl-alanyl moieties that are N-acyl substituents of D-alanine.</text>
        <dbReference type="EC" id="3.4.16.4"/>
    </reaction>
</comment>
<dbReference type="GO" id="GO:0006508">
    <property type="term" value="P:proteolysis"/>
    <property type="evidence" value="ECO:0007669"/>
    <property type="project" value="UniProtKB-KW"/>
</dbReference>
<comment type="similarity">
    <text evidence="1">In the C-terminal section; belongs to the transpeptidase family.</text>
</comment>
<feature type="compositionally biased region" description="Low complexity" evidence="14">
    <location>
        <begin position="175"/>
        <end position="193"/>
    </location>
</feature>
<dbReference type="PANTHER" id="PTHR32282:SF34">
    <property type="entry name" value="PENICILLIN-BINDING PROTEIN 1A"/>
    <property type="match status" value="1"/>
</dbReference>
<keyword evidence="10" id="KW-0511">Multifunctional enzyme</keyword>
<dbReference type="GO" id="GO:0009252">
    <property type="term" value="P:peptidoglycan biosynthetic process"/>
    <property type="evidence" value="ECO:0007669"/>
    <property type="project" value="UniProtKB-KW"/>
</dbReference>
<dbReference type="SUPFAM" id="SSF56601">
    <property type="entry name" value="beta-lactamase/transpeptidase-like"/>
    <property type="match status" value="1"/>
</dbReference>
<dbReference type="Gene3D" id="3.40.710.10">
    <property type="entry name" value="DD-peptidase/beta-lactamase superfamily"/>
    <property type="match status" value="1"/>
</dbReference>
<evidence type="ECO:0000256" key="1">
    <source>
        <dbReference type="ARBA" id="ARBA00007090"/>
    </source>
</evidence>
<accession>A0A1G7ILR4</accession>
<keyword evidence="4" id="KW-0645">Protease</keyword>
<comment type="similarity">
    <text evidence="2">In the N-terminal section; belongs to the glycosyltransferase 51 family.</text>
</comment>
<evidence type="ECO:0000256" key="5">
    <source>
        <dbReference type="ARBA" id="ARBA00022676"/>
    </source>
</evidence>
<keyword evidence="8" id="KW-0133">Cell shape</keyword>
<dbReference type="Pfam" id="PF00912">
    <property type="entry name" value="Transgly"/>
    <property type="match status" value="1"/>
</dbReference>
<dbReference type="InterPro" id="IPR050396">
    <property type="entry name" value="Glycosyltr_51/Transpeptidase"/>
</dbReference>
<keyword evidence="11" id="KW-0961">Cell wall biogenesis/degradation</keyword>
<dbReference type="GO" id="GO:0030288">
    <property type="term" value="C:outer membrane-bounded periplasmic space"/>
    <property type="evidence" value="ECO:0007669"/>
    <property type="project" value="TreeGrafter"/>
</dbReference>
<dbReference type="RefSeq" id="WP_245707334.1">
    <property type="nucleotide sequence ID" value="NZ_FNBE01000003.1"/>
</dbReference>
<evidence type="ECO:0000256" key="8">
    <source>
        <dbReference type="ARBA" id="ARBA00022960"/>
    </source>
</evidence>
<evidence type="ECO:0000256" key="11">
    <source>
        <dbReference type="ARBA" id="ARBA00023316"/>
    </source>
</evidence>
<dbReference type="SUPFAM" id="SSF53955">
    <property type="entry name" value="Lysozyme-like"/>
    <property type="match status" value="1"/>
</dbReference>
<feature type="compositionally biased region" description="Basic and acidic residues" evidence="14">
    <location>
        <begin position="94"/>
        <end position="106"/>
    </location>
</feature>
<dbReference type="InterPro" id="IPR001264">
    <property type="entry name" value="Glyco_trans_51"/>
</dbReference>
<feature type="compositionally biased region" description="Pro residues" evidence="14">
    <location>
        <begin position="900"/>
        <end position="910"/>
    </location>
</feature>
<name>A0A1G7ILR4_PSEOR</name>
<dbReference type="GO" id="GO:0008360">
    <property type="term" value="P:regulation of cell shape"/>
    <property type="evidence" value="ECO:0007669"/>
    <property type="project" value="UniProtKB-KW"/>
</dbReference>
<comment type="catalytic activity">
    <reaction evidence="13">
        <text>[GlcNAc-(1-&gt;4)-Mur2Ac(oyl-L-Ala-gamma-D-Glu-L-Lys-D-Ala-D-Ala)](n)-di-trans,octa-cis-undecaprenyl diphosphate + beta-D-GlcNAc-(1-&gt;4)-Mur2Ac(oyl-L-Ala-gamma-D-Glu-L-Lys-D-Ala-D-Ala)-di-trans,octa-cis-undecaprenyl diphosphate = [GlcNAc-(1-&gt;4)-Mur2Ac(oyl-L-Ala-gamma-D-Glu-L-Lys-D-Ala-D-Ala)](n+1)-di-trans,octa-cis-undecaprenyl diphosphate + di-trans,octa-cis-undecaprenyl diphosphate + H(+)</text>
        <dbReference type="Rhea" id="RHEA:23708"/>
        <dbReference type="Rhea" id="RHEA-COMP:9602"/>
        <dbReference type="Rhea" id="RHEA-COMP:9603"/>
        <dbReference type="ChEBI" id="CHEBI:15378"/>
        <dbReference type="ChEBI" id="CHEBI:58405"/>
        <dbReference type="ChEBI" id="CHEBI:60033"/>
        <dbReference type="ChEBI" id="CHEBI:78435"/>
        <dbReference type="EC" id="2.4.99.28"/>
    </reaction>
</comment>
<keyword evidence="9" id="KW-0573">Peptidoglycan synthesis</keyword>
<dbReference type="InterPro" id="IPR036950">
    <property type="entry name" value="PBP_transglycosylase"/>
</dbReference>
<evidence type="ECO:0000259" key="16">
    <source>
        <dbReference type="Pfam" id="PF00905"/>
    </source>
</evidence>
<keyword evidence="7" id="KW-0378">Hydrolase</keyword>
<dbReference type="FunFam" id="1.10.3810.10:FF:000001">
    <property type="entry name" value="Penicillin-binding protein 1A"/>
    <property type="match status" value="1"/>
</dbReference>
<dbReference type="EMBL" id="FNBE01000003">
    <property type="protein sequence ID" value="SDF13239.1"/>
    <property type="molecule type" value="Genomic_DNA"/>
</dbReference>
<sequence>MTPGPAGSAGVGPRLDRTVRPSDSERTGPPGAARSRSDRPSTDDTGPDRPTTARTGRPSDPERTAPPGPARSRSDRPSTDDTGPDRPTTARTVRPADPEHAGRPHTGDVGPSADRTNPGRTNPGRANPGRPDSGRTIRPADREEPGRSPRGLSSDRTTPDRTTPDRTTPDRTTPDRTASTRTTRTRATTAATTDPDDTTLNAPTRHTAPAPSGRRRAGKRSGVGWWQTPDSRRPTGGGGLSTGIPAASEPVHPIRRGVFAPVDLLRRRFGPGARARLAAMTPAQRAARRRRTILWSVAAGLGLVVGVPLLLLGIGYLAFAVPTADQAVNNQVATISYADGSDLTRLVPEAGNRTKVSFDQIPPHVREAVLAAEDRSFYSNPGFDVTGIARAVWNQLRGGSGGGSTITQQYVKNALVGDQATLWRKYKELIVSLKVSQEKSKDEVLTDYLNTIYFGRGAYGIQSAAQAYFAKDVGQLTPAEGALLAGVIQSPSRWDPAIDPQKAVQRWDFVMDGMVGEGWLSPGDRAAATFPATQQRKVGGTGSFADSRGHVVNAVKAELDSLGISDQEMSQAGLTITTTIDPTQQEKAVDAAQEALAGQPDNLRSAVVAIDPNTGGIQAYYGGDNGVGLDYARVSKQPGSTFKPFVVLAALMHDPPIGLGTVFDGNEQGGPRNADGADCPRCDVKQAMTLSNNVIFTTLAAKVGPENVAAAARAAGITSPLDDPDARLALGNKEVTPVELASAYATIAAGGVWHAPHFISKVVTADGRVLYEAPDATGERRFSERVARNTVEAMLDVAPADDRSIGRPVAAKTGTVQSRFEGENNDAWFSGFTPGLATTVWVGTDMNSPIRTASGTPIEGKSLPGEVWQTFMKEAVADQPPQSFGGYTPIGERASELPPNETPTPTPTPEPTTQAEVPPAADTPAPPPPDGVPPAGPQPGAPADGTGPVPPQQQSADPRERGLLAPEGRTAPDQPAPDCSVTPCG</sequence>
<dbReference type="Gene3D" id="1.10.3810.10">
    <property type="entry name" value="Biosynthetic peptidoglycan transglycosylase-like"/>
    <property type="match status" value="1"/>
</dbReference>
<evidence type="ECO:0000256" key="4">
    <source>
        <dbReference type="ARBA" id="ARBA00022670"/>
    </source>
</evidence>
<feature type="compositionally biased region" description="Basic and acidic residues" evidence="14">
    <location>
        <begin position="14"/>
        <end position="26"/>
    </location>
</feature>
<gene>
    <name evidence="18" type="ORF">SAMN05216377_103333</name>
</gene>
<dbReference type="Pfam" id="PF00905">
    <property type="entry name" value="Transpeptidase"/>
    <property type="match status" value="1"/>
</dbReference>
<keyword evidence="6" id="KW-0808">Transferase</keyword>
<evidence type="ECO:0000256" key="12">
    <source>
        <dbReference type="ARBA" id="ARBA00034000"/>
    </source>
</evidence>
<feature type="domain" description="Penicillin-binding protein transpeptidase" evidence="16">
    <location>
        <begin position="606"/>
        <end position="842"/>
    </location>
</feature>
<evidence type="ECO:0000256" key="15">
    <source>
        <dbReference type="SAM" id="Phobius"/>
    </source>
</evidence>
<evidence type="ECO:0000313" key="19">
    <source>
        <dbReference type="Proteomes" id="UP000198967"/>
    </source>
</evidence>
<evidence type="ECO:0000256" key="13">
    <source>
        <dbReference type="ARBA" id="ARBA00049902"/>
    </source>
</evidence>
<evidence type="ECO:0000256" key="6">
    <source>
        <dbReference type="ARBA" id="ARBA00022679"/>
    </source>
</evidence>
<keyword evidence="15" id="KW-0472">Membrane</keyword>
<dbReference type="GO" id="GO:0071555">
    <property type="term" value="P:cell wall organization"/>
    <property type="evidence" value="ECO:0007669"/>
    <property type="project" value="UniProtKB-KW"/>
</dbReference>
<evidence type="ECO:0000256" key="9">
    <source>
        <dbReference type="ARBA" id="ARBA00022984"/>
    </source>
</evidence>